<evidence type="ECO:0000313" key="2">
    <source>
        <dbReference type="Proteomes" id="UP000182412"/>
    </source>
</evidence>
<protein>
    <recommendedName>
        <fullName evidence="3">Acyl carrier protein</fullName>
    </recommendedName>
</protein>
<name>A0A1H0S130_SELRU</name>
<sequence>MQEKDFLEKMAEIMDTEAELSMDTVLKDVEEWDSLSYVAFLAFGATIAKEKIWPADVKAAETLRDLYNLLMGDK</sequence>
<gene>
    <name evidence="1" type="ORF">SAMN05216366_11517</name>
</gene>
<evidence type="ECO:0000313" key="1">
    <source>
        <dbReference type="EMBL" id="SDP35512.1"/>
    </source>
</evidence>
<dbReference type="Gene3D" id="1.10.1200.10">
    <property type="entry name" value="ACP-like"/>
    <property type="match status" value="1"/>
</dbReference>
<accession>A0A1H0S130</accession>
<dbReference type="EMBL" id="FNJQ01000015">
    <property type="protein sequence ID" value="SDP35512.1"/>
    <property type="molecule type" value="Genomic_DNA"/>
</dbReference>
<dbReference type="RefSeq" id="WP_074572271.1">
    <property type="nucleotide sequence ID" value="NZ_FNJQ01000015.1"/>
</dbReference>
<organism evidence="1 2">
    <name type="scientific">Selenomonas ruminantium</name>
    <dbReference type="NCBI Taxonomy" id="971"/>
    <lineage>
        <taxon>Bacteria</taxon>
        <taxon>Bacillati</taxon>
        <taxon>Bacillota</taxon>
        <taxon>Negativicutes</taxon>
        <taxon>Selenomonadales</taxon>
        <taxon>Selenomonadaceae</taxon>
        <taxon>Selenomonas</taxon>
    </lineage>
</organism>
<proteinExistence type="predicted"/>
<evidence type="ECO:0008006" key="3">
    <source>
        <dbReference type="Google" id="ProtNLM"/>
    </source>
</evidence>
<dbReference type="AlphaFoldDB" id="A0A1H0S130"/>
<dbReference type="InterPro" id="IPR036736">
    <property type="entry name" value="ACP-like_sf"/>
</dbReference>
<dbReference type="Proteomes" id="UP000182412">
    <property type="component" value="Unassembled WGS sequence"/>
</dbReference>
<reference evidence="1 2" key="1">
    <citation type="submission" date="2016-10" db="EMBL/GenBank/DDBJ databases">
        <authorList>
            <person name="de Groot N.N."/>
        </authorList>
    </citation>
    <scope>NUCLEOTIDE SEQUENCE [LARGE SCALE GENOMIC DNA]</scope>
    <source>
        <strain evidence="1 2">S137</strain>
    </source>
</reference>
<dbReference type="OrthoDB" id="1667091at2"/>